<accession>A0A392TSC0</accession>
<name>A0A392TSC0_9FABA</name>
<dbReference type="EMBL" id="LXQA010639682">
    <property type="protein sequence ID" value="MCI63584.1"/>
    <property type="molecule type" value="Genomic_DNA"/>
</dbReference>
<dbReference type="Proteomes" id="UP000265520">
    <property type="component" value="Unassembled WGS sequence"/>
</dbReference>
<comment type="caution">
    <text evidence="1">The sequence shown here is derived from an EMBL/GenBank/DDBJ whole genome shotgun (WGS) entry which is preliminary data.</text>
</comment>
<organism evidence="1 2">
    <name type="scientific">Trifolium medium</name>
    <dbReference type="NCBI Taxonomy" id="97028"/>
    <lineage>
        <taxon>Eukaryota</taxon>
        <taxon>Viridiplantae</taxon>
        <taxon>Streptophyta</taxon>
        <taxon>Embryophyta</taxon>
        <taxon>Tracheophyta</taxon>
        <taxon>Spermatophyta</taxon>
        <taxon>Magnoliopsida</taxon>
        <taxon>eudicotyledons</taxon>
        <taxon>Gunneridae</taxon>
        <taxon>Pentapetalae</taxon>
        <taxon>rosids</taxon>
        <taxon>fabids</taxon>
        <taxon>Fabales</taxon>
        <taxon>Fabaceae</taxon>
        <taxon>Papilionoideae</taxon>
        <taxon>50 kb inversion clade</taxon>
        <taxon>NPAAA clade</taxon>
        <taxon>Hologalegina</taxon>
        <taxon>IRL clade</taxon>
        <taxon>Trifolieae</taxon>
        <taxon>Trifolium</taxon>
    </lineage>
</organism>
<proteinExistence type="predicted"/>
<feature type="non-terminal residue" evidence="1">
    <location>
        <position position="1"/>
    </location>
</feature>
<evidence type="ECO:0000313" key="2">
    <source>
        <dbReference type="Proteomes" id="UP000265520"/>
    </source>
</evidence>
<reference evidence="1 2" key="1">
    <citation type="journal article" date="2018" name="Front. Plant Sci.">
        <title>Red Clover (Trifolium pratense) and Zigzag Clover (T. medium) - A Picture of Genomic Similarities and Differences.</title>
        <authorList>
            <person name="Dluhosova J."/>
            <person name="Istvanek J."/>
            <person name="Nedelnik J."/>
            <person name="Repkova J."/>
        </authorList>
    </citation>
    <scope>NUCLEOTIDE SEQUENCE [LARGE SCALE GENOMIC DNA]</scope>
    <source>
        <strain evidence="2">cv. 10/8</strain>
        <tissue evidence="1">Leaf</tissue>
    </source>
</reference>
<sequence length="82" mass="9425">RLKNPGVTDKERSITEEFPDEQLLRVSQRPWFAIMANFKELTLSQENIHGNRRRISSEKPEVTGGMTLTYTRKEETDSSGDA</sequence>
<dbReference type="AlphaFoldDB" id="A0A392TSC0"/>
<evidence type="ECO:0000313" key="1">
    <source>
        <dbReference type="EMBL" id="MCI63584.1"/>
    </source>
</evidence>
<keyword evidence="2" id="KW-1185">Reference proteome</keyword>
<protein>
    <submittedName>
        <fullName evidence="1">Uncharacterized protein</fullName>
    </submittedName>
</protein>